<dbReference type="EMBL" id="LPEQ01000113">
    <property type="protein sequence ID" value="KVV40802.1"/>
    <property type="molecule type" value="Genomic_DNA"/>
</dbReference>
<dbReference type="Proteomes" id="UP000062317">
    <property type="component" value="Unassembled WGS sequence"/>
</dbReference>
<accession>A0A105V3Q2</accession>
<evidence type="ECO:0000313" key="2">
    <source>
        <dbReference type="Proteomes" id="UP000062317"/>
    </source>
</evidence>
<name>A0A105V3Q2_9BURK</name>
<keyword evidence="2" id="KW-1185">Reference proteome</keyword>
<organism evidence="1 2">
    <name type="scientific">Burkholderia territorii</name>
    <dbReference type="NCBI Taxonomy" id="1503055"/>
    <lineage>
        <taxon>Bacteria</taxon>
        <taxon>Pseudomonadati</taxon>
        <taxon>Pseudomonadota</taxon>
        <taxon>Betaproteobacteria</taxon>
        <taxon>Burkholderiales</taxon>
        <taxon>Burkholderiaceae</taxon>
        <taxon>Burkholderia</taxon>
        <taxon>Burkholderia cepacia complex</taxon>
    </lineage>
</organism>
<sequence length="78" mass="8478">MRQLYAPNGKKIVGTSDLAPVTSYVCGWDDDGIPIYAGDEAKVYLDASETRKNEAGVMYVVDSSGADHLISECCFRDV</sequence>
<gene>
    <name evidence="1" type="ORF">WT27_12790</name>
</gene>
<dbReference type="RefSeq" id="WP_060108125.1">
    <property type="nucleotide sequence ID" value="NZ_LPEQ01000113.1"/>
</dbReference>
<proteinExistence type="predicted"/>
<evidence type="ECO:0000313" key="1">
    <source>
        <dbReference type="EMBL" id="KVV40802.1"/>
    </source>
</evidence>
<dbReference type="AlphaFoldDB" id="A0A105V3Q2"/>
<comment type="caution">
    <text evidence="1">The sequence shown here is derived from an EMBL/GenBank/DDBJ whole genome shotgun (WGS) entry which is preliminary data.</text>
</comment>
<protein>
    <submittedName>
        <fullName evidence="1">Uncharacterized protein</fullName>
    </submittedName>
</protein>
<reference evidence="1 2" key="1">
    <citation type="submission" date="2015-11" db="EMBL/GenBank/DDBJ databases">
        <title>Expanding the genomic diversity of Burkholderia species for the development of highly accurate diagnostics.</title>
        <authorList>
            <person name="Sahl J."/>
            <person name="Keim P."/>
            <person name="Wagner D."/>
        </authorList>
    </citation>
    <scope>NUCLEOTIDE SEQUENCE [LARGE SCALE GENOMIC DNA]</scope>
    <source>
        <strain evidence="1 2">MSMB1301WGS</strain>
    </source>
</reference>